<proteinExistence type="predicted"/>
<reference evidence="1" key="1">
    <citation type="submission" date="2018-01" db="EMBL/GenBank/DDBJ databases">
        <authorList>
            <person name="Clerissi C."/>
        </authorList>
    </citation>
    <scope>NUCLEOTIDE SEQUENCE</scope>
    <source>
        <strain evidence="1">Cupriavidus oxalaticus LMG 2235</strain>
    </source>
</reference>
<evidence type="ECO:0000313" key="3">
    <source>
        <dbReference type="Proteomes" id="UP000256862"/>
    </source>
</evidence>
<organism evidence="1 3">
    <name type="scientific">Cupriavidus oxalaticus</name>
    <dbReference type="NCBI Taxonomy" id="96344"/>
    <lineage>
        <taxon>Bacteria</taxon>
        <taxon>Pseudomonadati</taxon>
        <taxon>Pseudomonadota</taxon>
        <taxon>Betaproteobacteria</taxon>
        <taxon>Burkholderiales</taxon>
        <taxon>Burkholderiaceae</taxon>
        <taxon>Cupriavidus</taxon>
    </lineage>
</organism>
<sequence>MNRLPNFAVMVYHGVYQALPCHAAYLWQVV</sequence>
<comment type="caution">
    <text evidence="1">The sequence shown here is derived from an EMBL/GenBank/DDBJ whole genome shotgun (WGS) entry which is preliminary data.</text>
</comment>
<name>A0A375FH87_9BURK</name>
<evidence type="ECO:0000313" key="1">
    <source>
        <dbReference type="EMBL" id="SPC05547.1"/>
    </source>
</evidence>
<reference evidence="3" key="2">
    <citation type="submission" date="2018-01" db="EMBL/GenBank/DDBJ databases">
        <authorList>
            <person name="Gaut B.S."/>
            <person name="Morton B.R."/>
            <person name="Clegg M.T."/>
            <person name="Duvall M.R."/>
        </authorList>
    </citation>
    <scope>NUCLEOTIDE SEQUENCE [LARGE SCALE GENOMIC DNA]</scope>
</reference>
<evidence type="ECO:0000313" key="2">
    <source>
        <dbReference type="EMBL" id="SPC12312.1"/>
    </source>
</evidence>
<dbReference type="AlphaFoldDB" id="A0A375FH87"/>
<dbReference type="EMBL" id="OGUS01000114">
    <property type="protein sequence ID" value="SPC12312.1"/>
    <property type="molecule type" value="Genomic_DNA"/>
</dbReference>
<dbReference type="EMBL" id="OGUS01000011">
    <property type="protein sequence ID" value="SPC05547.1"/>
    <property type="molecule type" value="Genomic_DNA"/>
</dbReference>
<dbReference type="Proteomes" id="UP000256862">
    <property type="component" value="Chromosome CO2235"/>
</dbReference>
<accession>A0A375FH87</accession>
<gene>
    <name evidence="2" type="ORF">CO2235_140113</name>
    <name evidence="1" type="ORF">CO2235_U1080014</name>
</gene>
<protein>
    <submittedName>
        <fullName evidence="1">Uncharacterized protein</fullName>
    </submittedName>
</protein>